<proteinExistence type="predicted"/>
<feature type="transmembrane region" description="Helical" evidence="1">
    <location>
        <begin position="33"/>
        <end position="56"/>
    </location>
</feature>
<dbReference type="AlphaFoldDB" id="G2KUX5"/>
<organism evidence="2 3">
    <name type="scientific">Fructilactobacillus sanfranciscensis (strain TMW 1.1304)</name>
    <name type="common">Lactobacillus sanfranciscensis</name>
    <dbReference type="NCBI Taxonomy" id="714313"/>
    <lineage>
        <taxon>Bacteria</taxon>
        <taxon>Bacillati</taxon>
        <taxon>Bacillota</taxon>
        <taxon>Bacilli</taxon>
        <taxon>Lactobacillales</taxon>
        <taxon>Lactobacillaceae</taxon>
        <taxon>Fructilactobacillus</taxon>
    </lineage>
</organism>
<keyword evidence="1" id="KW-0812">Transmembrane</keyword>
<accession>G2KUX5</accession>
<evidence type="ECO:0000313" key="2">
    <source>
        <dbReference type="EMBL" id="AEN98643.1"/>
    </source>
</evidence>
<sequence>MVIYFIALMLTILIIVLLDQFYARKLIGDLTKALIMSLPLSMVAGAPMSINGTNLVRQLF</sequence>
<gene>
    <name evidence="2" type="ordered locus">LSA_01730</name>
</gene>
<keyword evidence="1" id="KW-1133">Transmembrane helix</keyword>
<protein>
    <submittedName>
        <fullName evidence="2">Uncharacterized protein</fullName>
    </submittedName>
</protein>
<dbReference type="KEGG" id="lsn:LSA_01730"/>
<evidence type="ECO:0000313" key="3">
    <source>
        <dbReference type="Proteomes" id="UP000001285"/>
    </source>
</evidence>
<keyword evidence="1" id="KW-0472">Membrane</keyword>
<reference evidence="2 3" key="1">
    <citation type="journal article" date="2011" name="Microb. Cell Fact.">
        <title>Genomic analysis reveals Lactobacillus sanfranciscensis as stable element in traditional sourdoughs.</title>
        <authorList>
            <person name="Vogel R.F."/>
            <person name="Pavlovic M."/>
            <person name="Ehrmann M.A."/>
            <person name="Wiezer A."/>
            <person name="Liesegang H."/>
            <person name="Offschanka S."/>
            <person name="Voget S."/>
            <person name="Angelov A."/>
            <person name="Bocker G."/>
            <person name="Liebl W."/>
        </authorList>
    </citation>
    <scope>NUCLEOTIDE SEQUENCE [LARGE SCALE GENOMIC DNA]</scope>
    <source>
        <strain evidence="2 3">TMW 1.1304</strain>
    </source>
</reference>
<keyword evidence="3" id="KW-1185">Reference proteome</keyword>
<evidence type="ECO:0000256" key="1">
    <source>
        <dbReference type="SAM" id="Phobius"/>
    </source>
</evidence>
<dbReference type="Proteomes" id="UP000001285">
    <property type="component" value="Chromosome"/>
</dbReference>
<dbReference type="HOGENOM" id="CLU_2935866_0_0_9"/>
<dbReference type="STRING" id="714313.LSA_01730"/>
<dbReference type="EMBL" id="CP002461">
    <property type="protein sequence ID" value="AEN98643.1"/>
    <property type="molecule type" value="Genomic_DNA"/>
</dbReference>
<name>G2KUX5_FRUST</name>